<dbReference type="GO" id="GO:0006865">
    <property type="term" value="P:amino acid transport"/>
    <property type="evidence" value="ECO:0007669"/>
    <property type="project" value="UniProtKB-KW"/>
</dbReference>
<reference evidence="9" key="2">
    <citation type="submission" date="2020-10" db="EMBL/GenBank/DDBJ databases">
        <title>Enrichment of novel Verrucomicrobia, Bacteroidetes and Krumholzibacteria in an oxygen-limited, methane- and iron-fed bioreactor inoculated with Bothnian Sea sediments.</title>
        <authorList>
            <person name="Martins P.D."/>
            <person name="de Jong A."/>
            <person name="Lenstra W.K."/>
            <person name="van Helmond N.A.G.M."/>
            <person name="Slomp C.P."/>
            <person name="Jetten M.S.M."/>
            <person name="Welte C.U."/>
            <person name="Rasigraf O."/>
        </authorList>
    </citation>
    <scope>NUCLEOTIDE SEQUENCE</scope>
    <source>
        <strain evidence="9">MAG47</strain>
    </source>
</reference>
<dbReference type="GO" id="GO:0005576">
    <property type="term" value="C:extracellular region"/>
    <property type="evidence" value="ECO:0007669"/>
    <property type="project" value="TreeGrafter"/>
</dbReference>
<name>A0A8I0NBR4_BRUAN</name>
<evidence type="ECO:0000256" key="3">
    <source>
        <dbReference type="ARBA" id="ARBA00022448"/>
    </source>
</evidence>
<keyword evidence="6" id="KW-0029">Amino-acid transport</keyword>
<comment type="subcellular location">
    <subcellularLocation>
        <location evidence="1">Periplasm</location>
    </subcellularLocation>
</comment>
<evidence type="ECO:0000256" key="6">
    <source>
        <dbReference type="ARBA" id="ARBA00022970"/>
    </source>
</evidence>
<evidence type="ECO:0000256" key="5">
    <source>
        <dbReference type="ARBA" id="ARBA00022764"/>
    </source>
</evidence>
<dbReference type="AlphaFoldDB" id="A0A8I0NBR4"/>
<dbReference type="GO" id="GO:0030288">
    <property type="term" value="C:outer membrane-bounded periplasmic space"/>
    <property type="evidence" value="ECO:0007669"/>
    <property type="project" value="TreeGrafter"/>
</dbReference>
<evidence type="ECO:0000259" key="8">
    <source>
        <dbReference type="SMART" id="SM00062"/>
    </source>
</evidence>
<sequence length="303" mass="32868">MLKRLCVVAAVVTALCSVASADELTGTLKKIKDTGTVTIGYRESSVPFSYLNDKQEPVGYAVDICLKVVDAIKSQLKLDKLQVKFNPVTSATRIPLVANGTVDLACGSAFNTLERQKQVSFGNTYFLTANRLVSKKSEHINSIDDLKGQSVVSTSGTANIQQLYEINKAKNLGMNVIAANDHAEAFLMVETGRAKAFAMDDILLASFVAEAKDPSAYVISKDALSDPQPYAMIIRKDDPQFKALVDEATAALYKSPEMLALYDKWFDQPIPPHGTNLNVPLSPALKRAFEHPTDSADAASYAQ</sequence>
<comment type="similarity">
    <text evidence="2">Belongs to the bacterial solute-binding protein 3 family.</text>
</comment>
<organism evidence="9 10">
    <name type="scientific">Brucella anthropi</name>
    <name type="common">Ochrobactrum anthropi</name>
    <dbReference type="NCBI Taxonomy" id="529"/>
    <lineage>
        <taxon>Bacteria</taxon>
        <taxon>Pseudomonadati</taxon>
        <taxon>Pseudomonadota</taxon>
        <taxon>Alphaproteobacteria</taxon>
        <taxon>Hyphomicrobiales</taxon>
        <taxon>Brucellaceae</taxon>
        <taxon>Brucella/Ochrobactrum group</taxon>
        <taxon>Brucella</taxon>
    </lineage>
</organism>
<feature type="signal peptide" evidence="7">
    <location>
        <begin position="1"/>
        <end position="21"/>
    </location>
</feature>
<comment type="caution">
    <text evidence="9">The sequence shown here is derived from an EMBL/GenBank/DDBJ whole genome shotgun (WGS) entry which is preliminary data.</text>
</comment>
<gene>
    <name evidence="9" type="ORF">IH622_25025</name>
</gene>
<evidence type="ECO:0000313" key="10">
    <source>
        <dbReference type="Proteomes" id="UP000642265"/>
    </source>
</evidence>
<evidence type="ECO:0000256" key="1">
    <source>
        <dbReference type="ARBA" id="ARBA00004418"/>
    </source>
</evidence>
<feature type="chain" id="PRO_5034188134" evidence="7">
    <location>
        <begin position="22"/>
        <end position="303"/>
    </location>
</feature>
<dbReference type="Proteomes" id="UP000642265">
    <property type="component" value="Unassembled WGS sequence"/>
</dbReference>
<evidence type="ECO:0000256" key="2">
    <source>
        <dbReference type="ARBA" id="ARBA00010333"/>
    </source>
</evidence>
<evidence type="ECO:0000256" key="7">
    <source>
        <dbReference type="SAM" id="SignalP"/>
    </source>
</evidence>
<dbReference type="EMBL" id="JACZKO010000069">
    <property type="protein sequence ID" value="MBE0564053.1"/>
    <property type="molecule type" value="Genomic_DNA"/>
</dbReference>
<dbReference type="SMART" id="SM00062">
    <property type="entry name" value="PBPb"/>
    <property type="match status" value="1"/>
</dbReference>
<dbReference type="Pfam" id="PF00497">
    <property type="entry name" value="SBP_bac_3"/>
    <property type="match status" value="1"/>
</dbReference>
<protein>
    <submittedName>
        <fullName evidence="9">Amino acid ABC transporter substrate-binding protein</fullName>
    </submittedName>
</protein>
<accession>A0A8I0NBR4</accession>
<dbReference type="FunFam" id="3.40.190.10:FF:000052">
    <property type="entry name" value="Amino acid ABC transporter substrate-binding protein"/>
    <property type="match status" value="1"/>
</dbReference>
<dbReference type="SUPFAM" id="SSF53850">
    <property type="entry name" value="Periplasmic binding protein-like II"/>
    <property type="match status" value="1"/>
</dbReference>
<evidence type="ECO:0000256" key="4">
    <source>
        <dbReference type="ARBA" id="ARBA00022729"/>
    </source>
</evidence>
<feature type="domain" description="Solute-binding protein family 3/N-terminal" evidence="8">
    <location>
        <begin position="36"/>
        <end position="269"/>
    </location>
</feature>
<dbReference type="CDD" id="cd13688">
    <property type="entry name" value="PBP2_GltI_DEBP"/>
    <property type="match status" value="1"/>
</dbReference>
<keyword evidence="3" id="KW-0813">Transport</keyword>
<keyword evidence="4 7" id="KW-0732">Signal</keyword>
<dbReference type="InterPro" id="IPR001638">
    <property type="entry name" value="Solute-binding_3/MltF_N"/>
</dbReference>
<dbReference type="PANTHER" id="PTHR30085">
    <property type="entry name" value="AMINO ACID ABC TRANSPORTER PERMEASE"/>
    <property type="match status" value="1"/>
</dbReference>
<evidence type="ECO:0000313" key="9">
    <source>
        <dbReference type="EMBL" id="MBE0564053.1"/>
    </source>
</evidence>
<proteinExistence type="inferred from homology"/>
<dbReference type="InterPro" id="IPR051455">
    <property type="entry name" value="Bact_solute-bind_prot3"/>
</dbReference>
<reference evidence="9" key="1">
    <citation type="submission" date="2020-09" db="EMBL/GenBank/DDBJ databases">
        <authorList>
            <person name="Dalcin Martins P."/>
        </authorList>
    </citation>
    <scope>NUCLEOTIDE SEQUENCE</scope>
    <source>
        <strain evidence="9">MAG47</strain>
    </source>
</reference>
<dbReference type="PANTHER" id="PTHR30085:SF2">
    <property type="entry name" value="GLUTAMATE_ASPARTATE IMPORT SOLUTE-BINDING PROTEIN"/>
    <property type="match status" value="1"/>
</dbReference>
<keyword evidence="5" id="KW-0574">Periplasm</keyword>
<dbReference type="Gene3D" id="3.40.190.10">
    <property type="entry name" value="Periplasmic binding protein-like II"/>
    <property type="match status" value="2"/>
</dbReference>